<dbReference type="PROSITE" id="PS51155">
    <property type="entry name" value="CHIT_BIND_RR_2"/>
    <property type="match status" value="2"/>
</dbReference>
<keyword evidence="1 3" id="KW-0193">Cuticle</keyword>
<evidence type="ECO:0000256" key="2">
    <source>
        <dbReference type="ARBA" id="ARBA00022729"/>
    </source>
</evidence>
<protein>
    <submittedName>
        <fullName evidence="6">SFRICE_014823</fullName>
    </submittedName>
</protein>
<feature type="region of interest" description="Disordered" evidence="4">
    <location>
        <begin position="578"/>
        <end position="605"/>
    </location>
</feature>
<proteinExistence type="predicted"/>
<dbReference type="PANTHER" id="PTHR10380">
    <property type="entry name" value="CUTICLE PROTEIN"/>
    <property type="match status" value="1"/>
</dbReference>
<dbReference type="AlphaFoldDB" id="A0A2H1VAD4"/>
<dbReference type="InterPro" id="IPR031311">
    <property type="entry name" value="CHIT_BIND_RR_consensus"/>
</dbReference>
<evidence type="ECO:0000256" key="4">
    <source>
        <dbReference type="SAM" id="MobiDB-lite"/>
    </source>
</evidence>
<name>A0A2H1VAD4_SPOFR</name>
<evidence type="ECO:0000313" key="6">
    <source>
        <dbReference type="EMBL" id="SOQ37805.1"/>
    </source>
</evidence>
<dbReference type="PROSITE" id="PS00233">
    <property type="entry name" value="CHIT_BIND_RR_1"/>
    <property type="match status" value="2"/>
</dbReference>
<dbReference type="Pfam" id="PF00379">
    <property type="entry name" value="Chitin_bind_4"/>
    <property type="match status" value="2"/>
</dbReference>
<accession>A0A2H1VAD4</accession>
<evidence type="ECO:0000256" key="1">
    <source>
        <dbReference type="ARBA" id="ARBA00022460"/>
    </source>
</evidence>
<reference evidence="6" key="1">
    <citation type="submission" date="2016-07" db="EMBL/GenBank/DDBJ databases">
        <authorList>
            <person name="Bretaudeau A."/>
        </authorList>
    </citation>
    <scope>NUCLEOTIDE SEQUENCE</scope>
    <source>
        <strain evidence="6">Rice</strain>
        <tissue evidence="6">Whole body</tissue>
    </source>
</reference>
<gene>
    <name evidence="6" type="ORF">SFRICE_014823</name>
</gene>
<keyword evidence="2 5" id="KW-0732">Signal</keyword>
<dbReference type="GO" id="GO:0008010">
    <property type="term" value="F:structural constituent of chitin-based larval cuticle"/>
    <property type="evidence" value="ECO:0007669"/>
    <property type="project" value="TreeGrafter"/>
</dbReference>
<evidence type="ECO:0000256" key="5">
    <source>
        <dbReference type="SAM" id="SignalP"/>
    </source>
</evidence>
<feature type="compositionally biased region" description="Polar residues" evidence="4">
    <location>
        <begin position="803"/>
        <end position="814"/>
    </location>
</feature>
<dbReference type="GO" id="GO:0062129">
    <property type="term" value="C:chitin-based extracellular matrix"/>
    <property type="evidence" value="ECO:0007669"/>
    <property type="project" value="TreeGrafter"/>
</dbReference>
<dbReference type="InterPro" id="IPR000618">
    <property type="entry name" value="Insect_cuticle"/>
</dbReference>
<feature type="compositionally biased region" description="Polar residues" evidence="4">
    <location>
        <begin position="781"/>
        <end position="794"/>
    </location>
</feature>
<evidence type="ECO:0000256" key="3">
    <source>
        <dbReference type="PROSITE-ProRule" id="PRU00497"/>
    </source>
</evidence>
<feature type="signal peptide" evidence="5">
    <location>
        <begin position="1"/>
        <end position="16"/>
    </location>
</feature>
<feature type="region of interest" description="Disordered" evidence="4">
    <location>
        <begin position="829"/>
        <end position="875"/>
    </location>
</feature>
<dbReference type="PANTHER" id="PTHR10380:SF222">
    <property type="entry name" value="CUTICULAR PROTEIN 47EA"/>
    <property type="match status" value="1"/>
</dbReference>
<dbReference type="EMBL" id="ODYU01001504">
    <property type="protein sequence ID" value="SOQ37805.1"/>
    <property type="molecule type" value="Genomic_DNA"/>
</dbReference>
<dbReference type="InterPro" id="IPR050468">
    <property type="entry name" value="Cuticle_Struct_Prot"/>
</dbReference>
<organism evidence="6">
    <name type="scientific">Spodoptera frugiperda</name>
    <name type="common">Fall armyworm</name>
    <dbReference type="NCBI Taxonomy" id="7108"/>
    <lineage>
        <taxon>Eukaryota</taxon>
        <taxon>Metazoa</taxon>
        <taxon>Ecdysozoa</taxon>
        <taxon>Arthropoda</taxon>
        <taxon>Hexapoda</taxon>
        <taxon>Insecta</taxon>
        <taxon>Pterygota</taxon>
        <taxon>Neoptera</taxon>
        <taxon>Endopterygota</taxon>
        <taxon>Lepidoptera</taxon>
        <taxon>Glossata</taxon>
        <taxon>Ditrysia</taxon>
        <taxon>Noctuoidea</taxon>
        <taxon>Noctuidae</taxon>
        <taxon>Amphipyrinae</taxon>
        <taxon>Spodoptera</taxon>
    </lineage>
</organism>
<feature type="compositionally biased region" description="Polar residues" evidence="4">
    <location>
        <begin position="829"/>
        <end position="860"/>
    </location>
</feature>
<feature type="region of interest" description="Disordered" evidence="4">
    <location>
        <begin position="781"/>
        <end position="814"/>
    </location>
</feature>
<feature type="chain" id="PRO_5013944008" evidence="5">
    <location>
        <begin position="17"/>
        <end position="1200"/>
    </location>
</feature>
<feature type="region of interest" description="Disordered" evidence="4">
    <location>
        <begin position="1157"/>
        <end position="1187"/>
    </location>
</feature>
<sequence length="1200" mass="136839">MKLLLIFAAILAFSLAEEKKKVEVVNDSEAEASATIELMKEGVDLNTAASSYNSYVPPSQRPPHWNVKPVQPIQTSVPANVQNDYYQWSTPVYHPPTTTTPVSVIKNEQYYGENGHYKYEYQIADGTHVGEEGYFTDPKQTEESLVKKGWYSYVGADGKKYTVTYWADHTGFHAKPVVENKPLYDYPTQTQAPAVFYPTQPAPVPVKPIYVPPQPTLPPVQQPTYAPQPSYPPQNYIPPQQTYYPPQQTYYPSQQNYYPQQNHIPLFILTISLAVDNIAHEHFTFPPQFQSNMFTSEKNPYLPPEAHTPHPYFQMNNMNKLQFPYLPPTATKAPIGYPSPFPIMMSSTIRPIRIEDDDDEEDSKATTPRSISIRSIYNNTGKMPNQMAERREMRHVPKNFLPPIDRIDTKMPFQFNTNPESSTQSAPTQTMTPRSVNIMDFHRDHSADQMKAASFQGPQYVPQPGVFISSTTETAIPILRLSNEMDLDGSFSYEALGADQTHYVQHSRMENAGTGKDEQIVEGSYSYVGDNGKTYTVHYIADANGFRASGDHLPVAPPIPEIIQRAIQYNLVEEAKKPPHLKSWNGEQQENELSESEKRHQFAVSPPRLSSLFTGKTPESFSHSFSQQSSPQNNLVAAASSQAPVQATINFADQMQTKQNSGTISPQITFLASQGAHVPSVNAPEPINRMFTTEKSTMPQLVNYEANMKDSDQESNKALWRWQYGINANGNQNNNNMEKNSISRSFGTDDIVINFNDMTHDQYTTMIKQQLEPEIKENMKMTQNPDSKENNYYSDNKKHSEPDFNNYSNENPMAANAVNSDENQYSTEIISPSVNPNSWHQEQTETSKSYLPNSDDQVNQSHDEDTQTSRPTIITQQKFIPQSQTITQNYNYMDDNFESRRTRILNTGSPNLHENKLTVLPLDYYPNSERKHNVKHEIKKESEASVTHEPPTTTVKMFDHSTKGGNIKFTDFIVPQNENDFKPVFSFTEPITEPPTTTTTTTEINIEHAIEENLFLKNLFRNNKNDADVNNKIRDEHNNKLNLQVKPIEMRVEHQPKYLYQSKPLNEVKPLKKKPMDLSDLLNYIAKNQFEPGKLKPAAKQLPNNLKQKSEMLYYTQDHEIEEEILNRHQRILPPQEELRGVIRNYKVLNRNNNYANVERNDDDAGLKRNLSPPPLRSVNLPPLGRAGPSMKTYLPPIYI</sequence>